<name>A0AAW2HW14_9NEOP</name>
<feature type="domain" description="Golgin subfamily A conserved" evidence="4">
    <location>
        <begin position="530"/>
        <end position="723"/>
    </location>
</feature>
<dbReference type="Pfam" id="PF15070">
    <property type="entry name" value="GOLGA2L5"/>
    <property type="match status" value="2"/>
</dbReference>
<evidence type="ECO:0000256" key="1">
    <source>
        <dbReference type="ARBA" id="ARBA00023054"/>
    </source>
</evidence>
<feature type="compositionally biased region" description="Polar residues" evidence="3">
    <location>
        <begin position="46"/>
        <end position="72"/>
    </location>
</feature>
<evidence type="ECO:0000313" key="5">
    <source>
        <dbReference type="EMBL" id="KAL0274129.1"/>
    </source>
</evidence>
<protein>
    <recommendedName>
        <fullName evidence="4">Golgin subfamily A conserved domain-containing protein</fullName>
    </recommendedName>
</protein>
<feature type="domain" description="Golgin subfamily A conserved" evidence="4">
    <location>
        <begin position="313"/>
        <end position="521"/>
    </location>
</feature>
<feature type="compositionally biased region" description="Basic and acidic residues" evidence="3">
    <location>
        <begin position="16"/>
        <end position="29"/>
    </location>
</feature>
<sequence>MNTKQEKLAAARKKLKEFQGKQREQDLNRAKSAISPANYFRESNDKPSTISPCYSNESIHANQDSPCTPTSFERSDSKMDQPYTIMDRKDSSSATDFTFSSASTMPLTQEFPSSLTQADITPSTNKTPVNFFNNSDNVPQQSYPNGLYTSEAVTYSKTEPFSEPQSSVLKRTEELLKYKTDQEQCMAENVTVLQTRVKELEGSLLKLEGEVQDLRANNVQFIRQKTIDDSRIDELQKKFDSKEEQFLELQQKLELKTKECEYLSFKLNEAQSQLSSSMIKIQQLTVGESPALSAKIVELQNENATLLYKIQDLEKSIEALNKEKEESSLNFHNYAEQCNNQMNSLSSEVRNVTKENQLLKENNEALQKNIKDLENAKNELMTVQENPELVELTNKLEELTVENSKLQDQLKDKLNEIELLQKEKIEKSQEVNQIYNTLQEIRSENLKLLEEREGLNNNQKLLAAMESDKVAAARAVSQNQKLKDQVVELEDAFVKLSHEKLQLTDDLARETHMRRELEKELEIRLKELELDVHCHDEHQHKSEIIINEGEDIEELRNIIRQLENDKTELLSRLNSNNPVKASYIETDEHAHGNHTHNDNHEHDHSHEHEHNHDHPHEHESQHEESDCCKKILQQMEEKVKKTMNEIAALDEEKEKLEHLVLQLQGETETIGEYISLYQTQRMLLRQRSKEKDDQLLQLSKDKEELKSKLSTLNDLVTRFITEKGIDCTELREIKETSDKWNAEEGSNDTAVKIQALISEIQSTNLINNQSVAFEHCPCCSGRLITI</sequence>
<comment type="caution">
    <text evidence="5">The sequence shown here is derived from an EMBL/GenBank/DDBJ whole genome shotgun (WGS) entry which is preliminary data.</text>
</comment>
<evidence type="ECO:0000256" key="3">
    <source>
        <dbReference type="SAM" id="MobiDB-lite"/>
    </source>
</evidence>
<dbReference type="GO" id="GO:0032580">
    <property type="term" value="C:Golgi cisterna membrane"/>
    <property type="evidence" value="ECO:0007669"/>
    <property type="project" value="TreeGrafter"/>
</dbReference>
<dbReference type="GO" id="GO:0005801">
    <property type="term" value="C:cis-Golgi network"/>
    <property type="evidence" value="ECO:0007669"/>
    <property type="project" value="TreeGrafter"/>
</dbReference>
<dbReference type="AlphaFoldDB" id="A0AAW2HW14"/>
<dbReference type="GO" id="GO:0000137">
    <property type="term" value="C:Golgi cis cisterna"/>
    <property type="evidence" value="ECO:0007669"/>
    <property type="project" value="TreeGrafter"/>
</dbReference>
<reference evidence="5" key="1">
    <citation type="journal article" date="2024" name="Gigascience">
        <title>Chromosome-level genome of the poultry shaft louse Menopon gallinae provides insight into the host-switching and adaptive evolution of parasitic lice.</title>
        <authorList>
            <person name="Xu Y."/>
            <person name="Ma L."/>
            <person name="Liu S."/>
            <person name="Liang Y."/>
            <person name="Liu Q."/>
            <person name="He Z."/>
            <person name="Tian L."/>
            <person name="Duan Y."/>
            <person name="Cai W."/>
            <person name="Li H."/>
            <person name="Song F."/>
        </authorList>
    </citation>
    <scope>NUCLEOTIDE SEQUENCE</scope>
    <source>
        <strain evidence="5">Cailab_2023a</strain>
    </source>
</reference>
<dbReference type="InterPro" id="IPR043976">
    <property type="entry name" value="GOLGA_cons_dom"/>
</dbReference>
<gene>
    <name evidence="5" type="ORF">PYX00_006626</name>
</gene>
<accession>A0AAW2HW14</accession>
<keyword evidence="1 2" id="KW-0175">Coiled coil</keyword>
<feature type="coiled-coil region" evidence="2">
    <location>
        <begin position="545"/>
        <end position="572"/>
    </location>
</feature>
<dbReference type="InterPro" id="IPR024858">
    <property type="entry name" value="GOLGA"/>
</dbReference>
<feature type="coiled-coil region" evidence="2">
    <location>
        <begin position="632"/>
        <end position="715"/>
    </location>
</feature>
<evidence type="ECO:0000259" key="4">
    <source>
        <dbReference type="Pfam" id="PF15070"/>
    </source>
</evidence>
<feature type="coiled-coil region" evidence="2">
    <location>
        <begin position="190"/>
        <end position="259"/>
    </location>
</feature>
<proteinExistence type="predicted"/>
<feature type="coiled-coil region" evidence="2">
    <location>
        <begin position="296"/>
        <end position="520"/>
    </location>
</feature>
<feature type="region of interest" description="Disordered" evidence="3">
    <location>
        <begin position="1"/>
        <end position="79"/>
    </location>
</feature>
<organism evidence="5">
    <name type="scientific">Menopon gallinae</name>
    <name type="common">poultry shaft louse</name>
    <dbReference type="NCBI Taxonomy" id="328185"/>
    <lineage>
        <taxon>Eukaryota</taxon>
        <taxon>Metazoa</taxon>
        <taxon>Ecdysozoa</taxon>
        <taxon>Arthropoda</taxon>
        <taxon>Hexapoda</taxon>
        <taxon>Insecta</taxon>
        <taxon>Pterygota</taxon>
        <taxon>Neoptera</taxon>
        <taxon>Paraneoptera</taxon>
        <taxon>Psocodea</taxon>
        <taxon>Troctomorpha</taxon>
        <taxon>Phthiraptera</taxon>
        <taxon>Amblycera</taxon>
        <taxon>Menoponidae</taxon>
        <taxon>Menopon</taxon>
    </lineage>
</organism>
<feature type="region of interest" description="Disordered" evidence="3">
    <location>
        <begin position="590"/>
        <end position="626"/>
    </location>
</feature>
<dbReference type="GO" id="GO:0007030">
    <property type="term" value="P:Golgi organization"/>
    <property type="evidence" value="ECO:0007669"/>
    <property type="project" value="TreeGrafter"/>
</dbReference>
<evidence type="ECO:0000256" key="2">
    <source>
        <dbReference type="SAM" id="Coils"/>
    </source>
</evidence>
<dbReference type="PANTHER" id="PTHR10881">
    <property type="entry name" value="GOLGIN SUBFAMILY A MEMBER-RELATED"/>
    <property type="match status" value="1"/>
</dbReference>
<dbReference type="PANTHER" id="PTHR10881:SF46">
    <property type="entry name" value="GOLGIN SUBFAMILY A MEMBER 2"/>
    <property type="match status" value="1"/>
</dbReference>
<dbReference type="EMBL" id="JARGDH010000003">
    <property type="protein sequence ID" value="KAL0274129.1"/>
    <property type="molecule type" value="Genomic_DNA"/>
</dbReference>